<dbReference type="Proteomes" id="UP001454036">
    <property type="component" value="Unassembled WGS sequence"/>
</dbReference>
<name>A0AAV3RDS6_LITER</name>
<organism evidence="2 3">
    <name type="scientific">Lithospermum erythrorhizon</name>
    <name type="common">Purple gromwell</name>
    <name type="synonym">Lithospermum officinale var. erythrorhizon</name>
    <dbReference type="NCBI Taxonomy" id="34254"/>
    <lineage>
        <taxon>Eukaryota</taxon>
        <taxon>Viridiplantae</taxon>
        <taxon>Streptophyta</taxon>
        <taxon>Embryophyta</taxon>
        <taxon>Tracheophyta</taxon>
        <taxon>Spermatophyta</taxon>
        <taxon>Magnoliopsida</taxon>
        <taxon>eudicotyledons</taxon>
        <taxon>Gunneridae</taxon>
        <taxon>Pentapetalae</taxon>
        <taxon>asterids</taxon>
        <taxon>lamiids</taxon>
        <taxon>Boraginales</taxon>
        <taxon>Boraginaceae</taxon>
        <taxon>Boraginoideae</taxon>
        <taxon>Lithospermeae</taxon>
        <taxon>Lithospermum</taxon>
    </lineage>
</organism>
<feature type="compositionally biased region" description="Polar residues" evidence="1">
    <location>
        <begin position="110"/>
        <end position="122"/>
    </location>
</feature>
<comment type="caution">
    <text evidence="2">The sequence shown here is derived from an EMBL/GenBank/DDBJ whole genome shotgun (WGS) entry which is preliminary data.</text>
</comment>
<dbReference type="EMBL" id="BAABME010009121">
    <property type="protein sequence ID" value="GAA0174544.1"/>
    <property type="molecule type" value="Genomic_DNA"/>
</dbReference>
<evidence type="ECO:0000313" key="2">
    <source>
        <dbReference type="EMBL" id="GAA0174544.1"/>
    </source>
</evidence>
<dbReference type="AlphaFoldDB" id="A0AAV3RDS6"/>
<gene>
    <name evidence="2" type="ORF">LIER_27915</name>
</gene>
<evidence type="ECO:0000313" key="3">
    <source>
        <dbReference type="Proteomes" id="UP001454036"/>
    </source>
</evidence>
<keyword evidence="3" id="KW-1185">Reference proteome</keyword>
<proteinExistence type="predicted"/>
<feature type="region of interest" description="Disordered" evidence="1">
    <location>
        <begin position="105"/>
        <end position="128"/>
    </location>
</feature>
<sequence>MAVGVPCIWTLHEDAKSLPTDTADDLVAMARIQSLLPQGENKLLWYAFTDEAMLVKAGLVYDKEFHPKAPDDPPSWATDLYLIFSFHDRPSLFPRVAITTKTKPLPSMIPESTSAPPQVTGSTPPPTIPLAKIPSILK</sequence>
<protein>
    <submittedName>
        <fullName evidence="2">Uncharacterized protein</fullName>
    </submittedName>
</protein>
<reference evidence="2 3" key="1">
    <citation type="submission" date="2024-01" db="EMBL/GenBank/DDBJ databases">
        <title>The complete chloroplast genome sequence of Lithospermum erythrorhizon: insights into the phylogenetic relationship among Boraginaceae species and the maternal lineages of purple gromwells.</title>
        <authorList>
            <person name="Okada T."/>
            <person name="Watanabe K."/>
        </authorList>
    </citation>
    <scope>NUCLEOTIDE SEQUENCE [LARGE SCALE GENOMIC DNA]</scope>
</reference>
<evidence type="ECO:0000256" key="1">
    <source>
        <dbReference type="SAM" id="MobiDB-lite"/>
    </source>
</evidence>
<accession>A0AAV3RDS6</accession>